<name>A0AAV4K5H2_9DEIO</name>
<dbReference type="EMBL" id="BMLZ01000018">
    <property type="protein sequence ID" value="GGP29964.1"/>
    <property type="molecule type" value="Genomic_DNA"/>
</dbReference>
<reference evidence="1" key="2">
    <citation type="journal article" date="2014" name="Int. J. Syst. Evol. Microbiol.">
        <title>Complete genome sequence of Corynebacterium casei LMG S-19264T (=DSM 44701T), isolated from a smear-ripened cheese.</title>
        <authorList>
            <consortium name="US DOE Joint Genome Institute (JGI-PGF)"/>
            <person name="Walter F."/>
            <person name="Albersmeier A."/>
            <person name="Kalinowski J."/>
            <person name="Ruckert C."/>
        </authorList>
    </citation>
    <scope>NUCLEOTIDE SEQUENCE</scope>
    <source>
        <strain evidence="1">CGMCC 1.8885</strain>
    </source>
</reference>
<reference evidence="2" key="1">
    <citation type="journal article" date="2014" name="Int. J. Syst. Evol. Microbiol.">
        <title>Complete genome of a new Firmicutes species belonging to the dominant human colonic microbiota ('Ruminococcus bicirculans') reveals two chromosomes and a selective capacity to utilize plant glucans.</title>
        <authorList>
            <consortium name="NISC Comparative Sequencing Program"/>
            <person name="Wegmann U."/>
            <person name="Louis P."/>
            <person name="Goesmann A."/>
            <person name="Henrissat B."/>
            <person name="Duncan S.H."/>
            <person name="Flint H.J."/>
        </authorList>
    </citation>
    <scope>NUCLEOTIDE SEQUENCE</scope>
    <source>
        <strain evidence="2">CGMCC 1.8884</strain>
    </source>
</reference>
<evidence type="ECO:0000313" key="1">
    <source>
        <dbReference type="EMBL" id="GGI87078.1"/>
    </source>
</evidence>
<dbReference type="Proteomes" id="UP000630135">
    <property type="component" value="Unassembled WGS sequence"/>
</dbReference>
<reference evidence="1" key="4">
    <citation type="submission" date="2023-08" db="EMBL/GenBank/DDBJ databases">
        <authorList>
            <person name="Sun Q."/>
            <person name="Zhou Y."/>
        </authorList>
    </citation>
    <scope>NUCLEOTIDE SEQUENCE</scope>
    <source>
        <strain evidence="2">CGMCC 1.8884</strain>
        <strain evidence="1">CGMCC 1.8885</strain>
    </source>
</reference>
<evidence type="ECO:0000313" key="4">
    <source>
        <dbReference type="Proteomes" id="UP000652720"/>
    </source>
</evidence>
<evidence type="ECO:0000313" key="3">
    <source>
        <dbReference type="Proteomes" id="UP000630135"/>
    </source>
</evidence>
<gene>
    <name evidence="2" type="ORF">GCM10008021_16150</name>
    <name evidence="1" type="ORF">GCM10010914_21910</name>
</gene>
<accession>A0AAV4K5H2</accession>
<keyword evidence="3" id="KW-1185">Reference proteome</keyword>
<organism evidence="1 4">
    <name type="scientific">Deinococcus wulumuqiensis</name>
    <dbReference type="NCBI Taxonomy" id="980427"/>
    <lineage>
        <taxon>Bacteria</taxon>
        <taxon>Thermotogati</taxon>
        <taxon>Deinococcota</taxon>
        <taxon>Deinococci</taxon>
        <taxon>Deinococcales</taxon>
        <taxon>Deinococcaceae</taxon>
        <taxon>Deinococcus</taxon>
    </lineage>
</organism>
<dbReference type="EMBL" id="BMMA01000022">
    <property type="protein sequence ID" value="GGI87078.1"/>
    <property type="molecule type" value="Genomic_DNA"/>
</dbReference>
<sequence>MSPARSGVAGTPAPPSLFDWADRRERDMCDVGKRIAYWEAVPDRTPGQEELLHKFYNARAVMKAGGECPMQRATLYTMLEALAIVGSQFGRPVGPSRETNKSPAQLVADFMGADVPVLPAVHLASRERARKMLAVIHAPLVDAGIATDGTSQDVWRAKGMT</sequence>
<reference evidence="3" key="3">
    <citation type="journal article" date="2019" name="Int. J. Syst. Evol. Microbiol.">
        <title>The Global Catalogue of Microorganisms (GCM) 10K type strain sequencing project: providing services to taxonomists for standard genome sequencing and annotation.</title>
        <authorList>
            <consortium name="The Broad Institute Genomics Platform"/>
            <consortium name="The Broad Institute Genome Sequencing Center for Infectious Disease"/>
            <person name="Wu L."/>
            <person name="Ma J."/>
        </authorList>
    </citation>
    <scope>NUCLEOTIDE SEQUENCE [LARGE SCALE GENOMIC DNA]</scope>
    <source>
        <strain evidence="3">CGMCC 1.8884</strain>
    </source>
</reference>
<evidence type="ECO:0000313" key="2">
    <source>
        <dbReference type="EMBL" id="GGP29964.1"/>
    </source>
</evidence>
<proteinExistence type="predicted"/>
<dbReference type="AlphaFoldDB" id="A0AAV4K5H2"/>
<comment type="caution">
    <text evidence="1">The sequence shown here is derived from an EMBL/GenBank/DDBJ whole genome shotgun (WGS) entry which is preliminary data.</text>
</comment>
<protein>
    <submittedName>
        <fullName evidence="1">Uncharacterized protein</fullName>
    </submittedName>
</protein>
<dbReference type="Proteomes" id="UP000652720">
    <property type="component" value="Unassembled WGS sequence"/>
</dbReference>